<feature type="chain" id="PRO_5003638566" evidence="1">
    <location>
        <begin position="21"/>
        <end position="144"/>
    </location>
</feature>
<name>I1CA11_RHIO9</name>
<dbReference type="Proteomes" id="UP000009138">
    <property type="component" value="Unassembled WGS sequence"/>
</dbReference>
<organism evidence="2 3">
    <name type="scientific">Rhizopus delemar (strain RA 99-880 / ATCC MYA-4621 / FGSC 9543 / NRRL 43880)</name>
    <name type="common">Mucormycosis agent</name>
    <name type="synonym">Rhizopus arrhizus var. delemar</name>
    <dbReference type="NCBI Taxonomy" id="246409"/>
    <lineage>
        <taxon>Eukaryota</taxon>
        <taxon>Fungi</taxon>
        <taxon>Fungi incertae sedis</taxon>
        <taxon>Mucoromycota</taxon>
        <taxon>Mucoromycotina</taxon>
        <taxon>Mucoromycetes</taxon>
        <taxon>Mucorales</taxon>
        <taxon>Mucorineae</taxon>
        <taxon>Rhizopodaceae</taxon>
        <taxon>Rhizopus</taxon>
    </lineage>
</organism>
<keyword evidence="3" id="KW-1185">Reference proteome</keyword>
<dbReference type="RefSeq" id="XP_067520687.1">
    <property type="nucleotide sequence ID" value="XM_067664586.1"/>
</dbReference>
<sequence>MYINYLYIITLLFAATSIYGAPVFSTPKTTEIGNTIKETLSEYYENIIDQVMLDVSEDTLSYIPQSISHDNVEARHSIIKSMDRHLNFMRASLLASVNPLVSLDIHQITELQINTEEAKEISDQLISALPRLNGKISHQLGTNY</sequence>
<reference evidence="2 3" key="1">
    <citation type="journal article" date="2009" name="PLoS Genet.">
        <title>Genomic analysis of the basal lineage fungus Rhizopus oryzae reveals a whole-genome duplication.</title>
        <authorList>
            <person name="Ma L.-J."/>
            <person name="Ibrahim A.S."/>
            <person name="Skory C."/>
            <person name="Grabherr M.G."/>
            <person name="Burger G."/>
            <person name="Butler M."/>
            <person name="Elias M."/>
            <person name="Idnurm A."/>
            <person name="Lang B.F."/>
            <person name="Sone T."/>
            <person name="Abe A."/>
            <person name="Calvo S.E."/>
            <person name="Corrochano L.M."/>
            <person name="Engels R."/>
            <person name="Fu J."/>
            <person name="Hansberg W."/>
            <person name="Kim J.-M."/>
            <person name="Kodira C.D."/>
            <person name="Koehrsen M.J."/>
            <person name="Liu B."/>
            <person name="Miranda-Saavedra D."/>
            <person name="O'Leary S."/>
            <person name="Ortiz-Castellanos L."/>
            <person name="Poulter R."/>
            <person name="Rodriguez-Romero J."/>
            <person name="Ruiz-Herrera J."/>
            <person name="Shen Y.-Q."/>
            <person name="Zeng Q."/>
            <person name="Galagan J."/>
            <person name="Birren B.W."/>
            <person name="Cuomo C.A."/>
            <person name="Wickes B.L."/>
        </authorList>
    </citation>
    <scope>NUCLEOTIDE SEQUENCE [LARGE SCALE GENOMIC DNA]</scope>
    <source>
        <strain evidence="3">RA 99-880 / ATCC MYA-4621 / FGSC 9543 / NRRL 43880</strain>
    </source>
</reference>
<dbReference type="OrthoDB" id="2246061at2759"/>
<protein>
    <submittedName>
        <fullName evidence="2">Uncharacterized protein</fullName>
    </submittedName>
</protein>
<proteinExistence type="predicted"/>
<gene>
    <name evidence="2" type="ORF">RO3G_10001</name>
</gene>
<dbReference type="VEuPathDB" id="FungiDB:RO3G_10001"/>
<evidence type="ECO:0000313" key="3">
    <source>
        <dbReference type="Proteomes" id="UP000009138"/>
    </source>
</evidence>
<dbReference type="InParanoid" id="I1CA11"/>
<dbReference type="GeneID" id="93616967"/>
<feature type="signal peptide" evidence="1">
    <location>
        <begin position="1"/>
        <end position="20"/>
    </location>
</feature>
<evidence type="ECO:0000313" key="2">
    <source>
        <dbReference type="EMBL" id="EIE85291.1"/>
    </source>
</evidence>
<evidence type="ECO:0000256" key="1">
    <source>
        <dbReference type="SAM" id="SignalP"/>
    </source>
</evidence>
<dbReference type="STRING" id="246409.I1CA11"/>
<keyword evidence="1" id="KW-0732">Signal</keyword>
<accession>I1CA11</accession>
<dbReference type="AlphaFoldDB" id="I1CA11"/>
<dbReference type="EMBL" id="CH476738">
    <property type="protein sequence ID" value="EIE85291.1"/>
    <property type="molecule type" value="Genomic_DNA"/>
</dbReference>